<accession>A0ACB8BBG6</accession>
<proteinExistence type="predicted"/>
<protein>
    <submittedName>
        <fullName evidence="1">Uncharacterized protein</fullName>
    </submittedName>
</protein>
<keyword evidence="2" id="KW-1185">Reference proteome</keyword>
<name>A0ACB8BBG6_9AGAM</name>
<sequence length="76" mass="8524">LSFPRFVYTPVDCRSSSHSLQATLTSNCPTSNTQQAFLVMQLRAPHKARNCWPQNTNPRTKPYRVVLIGGSPGVHR</sequence>
<evidence type="ECO:0000313" key="1">
    <source>
        <dbReference type="EMBL" id="KAH7923050.1"/>
    </source>
</evidence>
<dbReference type="Proteomes" id="UP000790709">
    <property type="component" value="Unassembled WGS sequence"/>
</dbReference>
<feature type="non-terminal residue" evidence="1">
    <location>
        <position position="76"/>
    </location>
</feature>
<organism evidence="1 2">
    <name type="scientific">Leucogyrophana mollusca</name>
    <dbReference type="NCBI Taxonomy" id="85980"/>
    <lineage>
        <taxon>Eukaryota</taxon>
        <taxon>Fungi</taxon>
        <taxon>Dikarya</taxon>
        <taxon>Basidiomycota</taxon>
        <taxon>Agaricomycotina</taxon>
        <taxon>Agaricomycetes</taxon>
        <taxon>Agaricomycetidae</taxon>
        <taxon>Boletales</taxon>
        <taxon>Boletales incertae sedis</taxon>
        <taxon>Leucogyrophana</taxon>
    </lineage>
</organism>
<feature type="non-terminal residue" evidence="1">
    <location>
        <position position="1"/>
    </location>
</feature>
<dbReference type="EMBL" id="MU266464">
    <property type="protein sequence ID" value="KAH7923050.1"/>
    <property type="molecule type" value="Genomic_DNA"/>
</dbReference>
<gene>
    <name evidence="1" type="ORF">BV22DRAFT_1036809</name>
</gene>
<reference evidence="1" key="1">
    <citation type="journal article" date="2021" name="New Phytol.">
        <title>Evolutionary innovations through gain and loss of genes in the ectomycorrhizal Boletales.</title>
        <authorList>
            <person name="Wu G."/>
            <person name="Miyauchi S."/>
            <person name="Morin E."/>
            <person name="Kuo A."/>
            <person name="Drula E."/>
            <person name="Varga T."/>
            <person name="Kohler A."/>
            <person name="Feng B."/>
            <person name="Cao Y."/>
            <person name="Lipzen A."/>
            <person name="Daum C."/>
            <person name="Hundley H."/>
            <person name="Pangilinan J."/>
            <person name="Johnson J."/>
            <person name="Barry K."/>
            <person name="LaButti K."/>
            <person name="Ng V."/>
            <person name="Ahrendt S."/>
            <person name="Min B."/>
            <person name="Choi I.G."/>
            <person name="Park H."/>
            <person name="Plett J.M."/>
            <person name="Magnuson J."/>
            <person name="Spatafora J.W."/>
            <person name="Nagy L.G."/>
            <person name="Henrissat B."/>
            <person name="Grigoriev I.V."/>
            <person name="Yang Z.L."/>
            <person name="Xu J."/>
            <person name="Martin F.M."/>
        </authorList>
    </citation>
    <scope>NUCLEOTIDE SEQUENCE</scope>
    <source>
        <strain evidence="1">KUC20120723A-06</strain>
    </source>
</reference>
<comment type="caution">
    <text evidence="1">The sequence shown here is derived from an EMBL/GenBank/DDBJ whole genome shotgun (WGS) entry which is preliminary data.</text>
</comment>
<evidence type="ECO:0000313" key="2">
    <source>
        <dbReference type="Proteomes" id="UP000790709"/>
    </source>
</evidence>